<evidence type="ECO:0000256" key="1">
    <source>
        <dbReference type="SAM" id="MobiDB-lite"/>
    </source>
</evidence>
<keyword evidence="2" id="KW-0812">Transmembrane</keyword>
<feature type="transmembrane region" description="Helical" evidence="2">
    <location>
        <begin position="147"/>
        <end position="166"/>
    </location>
</feature>
<feature type="compositionally biased region" description="Polar residues" evidence="1">
    <location>
        <begin position="51"/>
        <end position="64"/>
    </location>
</feature>
<dbReference type="Proteomes" id="UP000680588">
    <property type="component" value="Chromosome"/>
</dbReference>
<feature type="transmembrane region" description="Helical" evidence="2">
    <location>
        <begin position="173"/>
        <end position="193"/>
    </location>
</feature>
<reference evidence="3" key="1">
    <citation type="submission" date="2021-06" db="EMBL/GenBank/DDBJ databases">
        <title>Novel species in genus Arthrobacter.</title>
        <authorList>
            <person name="Zhang G."/>
        </authorList>
    </citation>
    <scope>NUCLEOTIDE SEQUENCE</scope>
    <source>
        <strain evidence="3">Zg-ZUI122</strain>
    </source>
</reference>
<feature type="transmembrane region" description="Helical" evidence="2">
    <location>
        <begin position="91"/>
        <end position="113"/>
    </location>
</feature>
<evidence type="ECO:0000256" key="2">
    <source>
        <dbReference type="SAM" id="Phobius"/>
    </source>
</evidence>
<evidence type="ECO:0000313" key="4">
    <source>
        <dbReference type="Proteomes" id="UP000680588"/>
    </source>
</evidence>
<accession>A0A975S6Q8</accession>
<keyword evidence="2" id="KW-1133">Transmembrane helix</keyword>
<dbReference type="EMBL" id="CP076456">
    <property type="protein sequence ID" value="QWQ36825.1"/>
    <property type="molecule type" value="Genomic_DNA"/>
</dbReference>
<dbReference type="AlphaFoldDB" id="A0A975S6Q8"/>
<keyword evidence="2" id="KW-0472">Membrane</keyword>
<feature type="region of interest" description="Disordered" evidence="1">
    <location>
        <begin position="1"/>
        <end position="84"/>
    </location>
</feature>
<proteinExistence type="predicted"/>
<dbReference type="RefSeq" id="WP_207347236.1">
    <property type="nucleotide sequence ID" value="NZ_CP076456.1"/>
</dbReference>
<feature type="compositionally biased region" description="Low complexity" evidence="1">
    <location>
        <begin position="32"/>
        <end position="50"/>
    </location>
</feature>
<protein>
    <submittedName>
        <fullName evidence="3">Uncharacterized protein</fullName>
    </submittedName>
</protein>
<sequence length="243" mass="25568">MSEPTQLNDQSGNNPGPWNSGQPGQPAPGQQPPGQQGPYQGGQAYPGAQGNYNYPASGDSSAQGSYAYPGSPYGQMSPAEEPPRPKQVNRAFWLLIASAVAGLISLPFSISYMNSPEYLEYLETITRDLGLEVDSQSLSAGVASSTMSTVFGGIFGAAVTVGLALLVRAGFNWARIVLTILAVLSLVGLLGLFTTGTVSGVLTLVSLVATIAAVVLLFMKPSSEYFTRKKDYRQAKKFGGYQA</sequence>
<keyword evidence="4" id="KW-1185">Reference proteome</keyword>
<gene>
    <name evidence="3" type="ORF">KG104_03225</name>
</gene>
<organism evidence="3 4">
    <name type="scientific">Arthrobacter sunyaminii</name>
    <dbReference type="NCBI Taxonomy" id="2816859"/>
    <lineage>
        <taxon>Bacteria</taxon>
        <taxon>Bacillati</taxon>
        <taxon>Actinomycetota</taxon>
        <taxon>Actinomycetes</taxon>
        <taxon>Micrococcales</taxon>
        <taxon>Micrococcaceae</taxon>
        <taxon>Arthrobacter</taxon>
    </lineage>
</organism>
<feature type="compositionally biased region" description="Polar residues" evidence="1">
    <location>
        <begin position="1"/>
        <end position="20"/>
    </location>
</feature>
<feature type="transmembrane region" description="Helical" evidence="2">
    <location>
        <begin position="199"/>
        <end position="219"/>
    </location>
</feature>
<name>A0A975S6Q8_9MICC</name>
<evidence type="ECO:0000313" key="3">
    <source>
        <dbReference type="EMBL" id="QWQ36825.1"/>
    </source>
</evidence>
<dbReference type="KEGG" id="asun:KG104_03225"/>